<dbReference type="Pfam" id="PF00805">
    <property type="entry name" value="Pentapeptide"/>
    <property type="match status" value="2"/>
</dbReference>
<sequence>MTRDEALRHWMDTAVATNRWEQMHALHQIVMRDRDRLAAEFIASFKQLCRHIRHMQDEKRKGKIKYIHYSALRSRLLSGDHCCRIDAYDRQWYADAADCSAEYDAGWAFGRLDEFRRAIAEQGKRYVGKVLPADVEAVMRSEAVWYTAYLVKLARHAIREAVRSDEFAAIDKEDELYIMVGEYKDRSELVYRYEVRERDSRELREMLSAGQRNEYVYEVFSGTDLSGMYFSLLNFSYANLSASTLAGNAIWGCAFIGSDFRGANLEGVDMNRSIVHGASFKEANLRNASLEHIQGGLSFPAPEELHIPPFMETSFQDANLEHASLRGADLRGADFRGAALRQACFTDAGLEGAVFAAEDVRHLDLSERQLAGIVIVEGCRA</sequence>
<dbReference type="RefSeq" id="WP_119791521.1">
    <property type="nucleotide sequence ID" value="NZ_QYZD01000003.1"/>
</dbReference>
<evidence type="ECO:0000313" key="1">
    <source>
        <dbReference type="EMBL" id="RJG25494.1"/>
    </source>
</evidence>
<evidence type="ECO:0000313" key="2">
    <source>
        <dbReference type="Proteomes" id="UP000266177"/>
    </source>
</evidence>
<accession>A0A3A3GKJ5</accession>
<dbReference type="PANTHER" id="PTHR14136">
    <property type="entry name" value="BTB_POZ DOMAIN-CONTAINING PROTEIN KCTD9"/>
    <property type="match status" value="1"/>
</dbReference>
<dbReference type="OrthoDB" id="2536801at2"/>
<protein>
    <submittedName>
        <fullName evidence="1">Pentapeptide repeat-containing protein</fullName>
    </submittedName>
</protein>
<dbReference type="PANTHER" id="PTHR14136:SF17">
    <property type="entry name" value="BTB_POZ DOMAIN-CONTAINING PROTEIN KCTD9"/>
    <property type="match status" value="1"/>
</dbReference>
<dbReference type="Gene3D" id="2.160.20.80">
    <property type="entry name" value="E3 ubiquitin-protein ligase SopA"/>
    <property type="match status" value="1"/>
</dbReference>
<dbReference type="Proteomes" id="UP000266177">
    <property type="component" value="Unassembled WGS sequence"/>
</dbReference>
<comment type="caution">
    <text evidence="1">The sequence shown here is derived from an EMBL/GenBank/DDBJ whole genome shotgun (WGS) entry which is preliminary data.</text>
</comment>
<dbReference type="AlphaFoldDB" id="A0A3A3GKJ5"/>
<gene>
    <name evidence="1" type="ORF">DQX05_05170</name>
</gene>
<dbReference type="EMBL" id="QYZD01000003">
    <property type="protein sequence ID" value="RJG25494.1"/>
    <property type="molecule type" value="Genomic_DNA"/>
</dbReference>
<reference evidence="1 2" key="1">
    <citation type="submission" date="2018-09" db="EMBL/GenBank/DDBJ databases">
        <title>Paenibacillus SK2017-BO5.</title>
        <authorList>
            <person name="Piskunova J.V."/>
            <person name="Dubiley S.A."/>
            <person name="Severinov K.V."/>
        </authorList>
    </citation>
    <scope>NUCLEOTIDE SEQUENCE [LARGE SCALE GENOMIC DNA]</scope>
    <source>
        <strain evidence="1 2">BO5</strain>
    </source>
</reference>
<dbReference type="InterPro" id="IPR001646">
    <property type="entry name" value="5peptide_repeat"/>
</dbReference>
<organism evidence="1 2">
    <name type="scientific">Paenibacillus thiaminolyticus</name>
    <name type="common">Bacillus thiaminolyticus</name>
    <dbReference type="NCBI Taxonomy" id="49283"/>
    <lineage>
        <taxon>Bacteria</taxon>
        <taxon>Bacillati</taxon>
        <taxon>Bacillota</taxon>
        <taxon>Bacilli</taxon>
        <taxon>Bacillales</taxon>
        <taxon>Paenibacillaceae</taxon>
        <taxon>Paenibacillus</taxon>
    </lineage>
</organism>
<dbReference type="InterPro" id="IPR051082">
    <property type="entry name" value="Pentapeptide-BTB/POZ_domain"/>
</dbReference>
<proteinExistence type="predicted"/>
<dbReference type="SUPFAM" id="SSF141571">
    <property type="entry name" value="Pentapeptide repeat-like"/>
    <property type="match status" value="1"/>
</dbReference>
<name>A0A3A3GKJ5_PANTH</name>